<gene>
    <name evidence="2" type="primary">LOC107220724</name>
</gene>
<name>A0A6J0BJL1_NEOLC</name>
<sequence length="263" mass="28713">MGKKAEIGETCAKRPIRRSKSAGSGLLRLILISLAGSARSLQQRTNANTVLPAAKGTTEGPLKISIGKTASSGSSNRVPEYVCPGNELLGLARIFSVPCETDSECVFLGADQRCCKFRCRKGVLAPPREPEHRAVLGVNRMCPKGPVPELLPVKRCEADIECEEEGRICCPDKDFKLYCRTAAPVWSQLPFPRAHAAIMSLMEYMQCQMAPPPVLDLFPQPCNRTIECLPNLCCQEGPSKFCRPPRKSVLALVAQATQRFARG</sequence>
<dbReference type="KEGG" id="nlo:107220724"/>
<accession>A0A6J0BJL1</accession>
<dbReference type="InParanoid" id="A0A6J0BJL1"/>
<dbReference type="Proteomes" id="UP000829291">
    <property type="component" value="Chromosome 5"/>
</dbReference>
<protein>
    <submittedName>
        <fullName evidence="2">Uncharacterized protein LOC107220724 isoform X1</fullName>
    </submittedName>
</protein>
<evidence type="ECO:0000313" key="1">
    <source>
        <dbReference type="Proteomes" id="UP000829291"/>
    </source>
</evidence>
<dbReference type="AlphaFoldDB" id="A0A6J0BJL1"/>
<evidence type="ECO:0000313" key="2">
    <source>
        <dbReference type="RefSeq" id="XP_015514909.1"/>
    </source>
</evidence>
<proteinExistence type="predicted"/>
<dbReference type="GeneID" id="107220724"/>
<dbReference type="OrthoDB" id="8182951at2759"/>
<organism evidence="2">
    <name type="scientific">Neodiprion lecontei</name>
    <name type="common">Redheaded pine sawfly</name>
    <dbReference type="NCBI Taxonomy" id="441921"/>
    <lineage>
        <taxon>Eukaryota</taxon>
        <taxon>Metazoa</taxon>
        <taxon>Ecdysozoa</taxon>
        <taxon>Arthropoda</taxon>
        <taxon>Hexapoda</taxon>
        <taxon>Insecta</taxon>
        <taxon>Pterygota</taxon>
        <taxon>Neoptera</taxon>
        <taxon>Endopterygota</taxon>
        <taxon>Hymenoptera</taxon>
        <taxon>Tenthredinoidea</taxon>
        <taxon>Diprionidae</taxon>
        <taxon>Diprioninae</taxon>
        <taxon>Neodiprion</taxon>
    </lineage>
</organism>
<keyword evidence="1" id="KW-1185">Reference proteome</keyword>
<reference evidence="2" key="1">
    <citation type="submission" date="2025-08" db="UniProtKB">
        <authorList>
            <consortium name="RefSeq"/>
        </authorList>
    </citation>
    <scope>IDENTIFICATION</scope>
    <source>
        <tissue evidence="2">Thorax and Abdomen</tissue>
    </source>
</reference>
<dbReference type="RefSeq" id="XP_015514909.1">
    <property type="nucleotide sequence ID" value="XM_015659423.2"/>
</dbReference>